<comment type="similarity">
    <text evidence="1">Belongs to the ketopantoate reductase family.</text>
</comment>
<keyword evidence="5" id="KW-0812">Transmembrane</keyword>
<dbReference type="GO" id="GO:0015940">
    <property type="term" value="P:pantothenate biosynthetic process"/>
    <property type="evidence" value="ECO:0007669"/>
    <property type="project" value="InterPro"/>
</dbReference>
<protein>
    <recommendedName>
        <fullName evidence="10">2-dehydropantoate 2-reductase</fullName>
    </recommendedName>
</protein>
<comment type="caution">
    <text evidence="8">The sequence shown here is derived from an EMBL/GenBank/DDBJ whole genome shotgun (WGS) entry which is preliminary data.</text>
</comment>
<dbReference type="Pfam" id="PF08546">
    <property type="entry name" value="ApbA_C"/>
    <property type="match status" value="1"/>
</dbReference>
<dbReference type="Gene3D" id="3.40.50.720">
    <property type="entry name" value="NAD(P)-binding Rossmann-like Domain"/>
    <property type="match status" value="1"/>
</dbReference>
<evidence type="ECO:0000256" key="4">
    <source>
        <dbReference type="SAM" id="MobiDB-lite"/>
    </source>
</evidence>
<sequence length="404" mass="44861">MTDTRQDVLIVGFGAVGILYGWVLEQSGSVRVTAVARSNYKAIHEQGVQLESAKFGKHAWQPYRVLQDTHQAADRDYKYIICTFKHLPDINPTKDILGPCLHRSNCFVLLQNGIGIEEPLQAVVPNATVISGAIWIGANLNDSRRVVHNDLEQLVIGRFKGEKRGPNHQTILSQMPEADADKLVEELAQLLRGGGSNTKDVSNIQPVRWKKNLWNATFSTLSTLAGEPMSQLMRDENVHFVIPIARRTMLEILFTARTVGIKEEELPAAAVDEQLSITLEQFGDIQHANEQRRGEDDEAAAGRAAFKPSMLIDYENARPMELQCIVGSILQRAREFGLETPRLDLAYSVLSVKQRKFVESSTHHKPTARMSTELAQRFARSGVSDSPVPSGTPLNLPPTPTTKV</sequence>
<keyword evidence="5" id="KW-0472">Membrane</keyword>
<dbReference type="InterPro" id="IPR051402">
    <property type="entry name" value="KPR-Related"/>
</dbReference>
<feature type="compositionally biased region" description="Pro residues" evidence="4">
    <location>
        <begin position="395"/>
        <end position="404"/>
    </location>
</feature>
<proteinExistence type="inferred from homology"/>
<keyword evidence="2" id="KW-0521">NADP</keyword>
<dbReference type="NCBIfam" id="TIGR00745">
    <property type="entry name" value="apbA_panE"/>
    <property type="match status" value="1"/>
</dbReference>
<dbReference type="InterPro" id="IPR008927">
    <property type="entry name" value="6-PGluconate_DH-like_C_sf"/>
</dbReference>
<evidence type="ECO:0000259" key="6">
    <source>
        <dbReference type="Pfam" id="PF02558"/>
    </source>
</evidence>
<evidence type="ECO:0000256" key="5">
    <source>
        <dbReference type="SAM" id="Phobius"/>
    </source>
</evidence>
<reference evidence="8 9" key="1">
    <citation type="submission" date="2019-03" db="EMBL/GenBank/DDBJ databases">
        <title>Sequencing 23 genomes of Wallemia ichthyophaga.</title>
        <authorList>
            <person name="Gostincar C."/>
        </authorList>
    </citation>
    <scope>NUCLEOTIDE SEQUENCE [LARGE SCALE GENOMIC DNA]</scope>
    <source>
        <strain evidence="8 9">EXF-5753</strain>
    </source>
</reference>
<dbReference type="InterPro" id="IPR003710">
    <property type="entry name" value="ApbA"/>
</dbReference>
<gene>
    <name evidence="8" type="ORF">E3P99_00445</name>
</gene>
<feature type="transmembrane region" description="Helical" evidence="5">
    <location>
        <begin position="7"/>
        <end position="24"/>
    </location>
</feature>
<dbReference type="SUPFAM" id="SSF48179">
    <property type="entry name" value="6-phosphogluconate dehydrogenase C-terminal domain-like"/>
    <property type="match status" value="1"/>
</dbReference>
<dbReference type="GO" id="GO:0008677">
    <property type="term" value="F:2-dehydropantoate 2-reductase activity"/>
    <property type="evidence" value="ECO:0007669"/>
    <property type="project" value="InterPro"/>
</dbReference>
<dbReference type="InterPro" id="IPR013752">
    <property type="entry name" value="KPA_reductase"/>
</dbReference>
<dbReference type="Gene3D" id="1.10.1040.10">
    <property type="entry name" value="N-(1-d-carboxylethyl)-l-norvaline Dehydrogenase, domain 2"/>
    <property type="match status" value="1"/>
</dbReference>
<evidence type="ECO:0008006" key="10">
    <source>
        <dbReference type="Google" id="ProtNLM"/>
    </source>
</evidence>
<evidence type="ECO:0000259" key="7">
    <source>
        <dbReference type="Pfam" id="PF08546"/>
    </source>
</evidence>
<dbReference type="PANTHER" id="PTHR21708">
    <property type="entry name" value="PROBABLE 2-DEHYDROPANTOATE 2-REDUCTASE"/>
    <property type="match status" value="1"/>
</dbReference>
<accession>A0A4T0FY20</accession>
<evidence type="ECO:0000313" key="8">
    <source>
        <dbReference type="EMBL" id="TIA92704.1"/>
    </source>
</evidence>
<dbReference type="InterPro" id="IPR013332">
    <property type="entry name" value="KPR_N"/>
</dbReference>
<evidence type="ECO:0000256" key="2">
    <source>
        <dbReference type="ARBA" id="ARBA00022857"/>
    </source>
</evidence>
<name>A0A4T0FY20_9BASI</name>
<evidence type="ECO:0000256" key="3">
    <source>
        <dbReference type="ARBA" id="ARBA00023002"/>
    </source>
</evidence>
<dbReference type="InterPro" id="IPR036291">
    <property type="entry name" value="NAD(P)-bd_dom_sf"/>
</dbReference>
<feature type="domain" description="Ketopantoate reductase N-terminal" evidence="6">
    <location>
        <begin position="8"/>
        <end position="160"/>
    </location>
</feature>
<dbReference type="AlphaFoldDB" id="A0A4T0FY20"/>
<dbReference type="SUPFAM" id="SSF51735">
    <property type="entry name" value="NAD(P)-binding Rossmann-fold domains"/>
    <property type="match status" value="1"/>
</dbReference>
<keyword evidence="5" id="KW-1133">Transmembrane helix</keyword>
<keyword evidence="3" id="KW-0560">Oxidoreductase</keyword>
<dbReference type="PANTHER" id="PTHR21708:SF43">
    <property type="entry name" value="KETOPANTOATE REDUCTASE C-TERMINAL DOMAIN-CONTAINING PROTEIN"/>
    <property type="match status" value="1"/>
</dbReference>
<evidence type="ECO:0000313" key="9">
    <source>
        <dbReference type="Proteomes" id="UP000310189"/>
    </source>
</evidence>
<dbReference type="EMBL" id="SPNW01000005">
    <property type="protein sequence ID" value="TIA92704.1"/>
    <property type="molecule type" value="Genomic_DNA"/>
</dbReference>
<evidence type="ECO:0000256" key="1">
    <source>
        <dbReference type="ARBA" id="ARBA00007870"/>
    </source>
</evidence>
<organism evidence="8 9">
    <name type="scientific">Wallemia hederae</name>
    <dbReference type="NCBI Taxonomy" id="1540922"/>
    <lineage>
        <taxon>Eukaryota</taxon>
        <taxon>Fungi</taxon>
        <taxon>Dikarya</taxon>
        <taxon>Basidiomycota</taxon>
        <taxon>Wallemiomycotina</taxon>
        <taxon>Wallemiomycetes</taxon>
        <taxon>Wallemiales</taxon>
        <taxon>Wallemiaceae</taxon>
        <taxon>Wallemia</taxon>
    </lineage>
</organism>
<feature type="domain" description="Ketopantoate reductase C-terminal" evidence="7">
    <location>
        <begin position="203"/>
        <end position="354"/>
    </location>
</feature>
<dbReference type="GO" id="GO:0005737">
    <property type="term" value="C:cytoplasm"/>
    <property type="evidence" value="ECO:0007669"/>
    <property type="project" value="TreeGrafter"/>
</dbReference>
<keyword evidence="9" id="KW-1185">Reference proteome</keyword>
<dbReference type="InterPro" id="IPR013328">
    <property type="entry name" value="6PGD_dom2"/>
</dbReference>
<dbReference type="OrthoDB" id="3609at2759"/>
<dbReference type="Proteomes" id="UP000310189">
    <property type="component" value="Unassembled WGS sequence"/>
</dbReference>
<feature type="region of interest" description="Disordered" evidence="4">
    <location>
        <begin position="380"/>
        <end position="404"/>
    </location>
</feature>
<dbReference type="Pfam" id="PF02558">
    <property type="entry name" value="ApbA"/>
    <property type="match status" value="1"/>
</dbReference>